<reference evidence="2" key="1">
    <citation type="journal article" date="2019" name="Int. J. Syst. Evol. Microbiol.">
        <title>The Global Catalogue of Microorganisms (GCM) 10K type strain sequencing project: providing services to taxonomists for standard genome sequencing and annotation.</title>
        <authorList>
            <consortium name="The Broad Institute Genomics Platform"/>
            <consortium name="The Broad Institute Genome Sequencing Center for Infectious Disease"/>
            <person name="Wu L."/>
            <person name="Ma J."/>
        </authorList>
    </citation>
    <scope>NUCLEOTIDE SEQUENCE [LARGE SCALE GENOMIC DNA]</scope>
    <source>
        <strain evidence="2">JCM 9377</strain>
    </source>
</reference>
<evidence type="ECO:0000313" key="1">
    <source>
        <dbReference type="EMBL" id="GAA3240149.1"/>
    </source>
</evidence>
<accession>A0ABP6QMU3</accession>
<gene>
    <name evidence="1" type="ORF">GCM10010468_76710</name>
</gene>
<protein>
    <submittedName>
        <fullName evidence="1">Uncharacterized protein</fullName>
    </submittedName>
</protein>
<organism evidence="1 2">
    <name type="scientific">Actinocorallia longicatena</name>
    <dbReference type="NCBI Taxonomy" id="111803"/>
    <lineage>
        <taxon>Bacteria</taxon>
        <taxon>Bacillati</taxon>
        <taxon>Actinomycetota</taxon>
        <taxon>Actinomycetes</taxon>
        <taxon>Streptosporangiales</taxon>
        <taxon>Thermomonosporaceae</taxon>
        <taxon>Actinocorallia</taxon>
    </lineage>
</organism>
<dbReference type="EMBL" id="BAAAUV010000040">
    <property type="protein sequence ID" value="GAA3240149.1"/>
    <property type="molecule type" value="Genomic_DNA"/>
</dbReference>
<sequence length="51" mass="5742">MAPPIRATDPQSPLLAEEQYNELPDHVRRSIEVIDGHVVFLRFGFAEPDAP</sequence>
<proteinExistence type="predicted"/>
<dbReference type="RefSeq" id="WP_344838836.1">
    <property type="nucleotide sequence ID" value="NZ_BAAAUV010000040.1"/>
</dbReference>
<comment type="caution">
    <text evidence="1">The sequence shown here is derived from an EMBL/GenBank/DDBJ whole genome shotgun (WGS) entry which is preliminary data.</text>
</comment>
<evidence type="ECO:0000313" key="2">
    <source>
        <dbReference type="Proteomes" id="UP001501237"/>
    </source>
</evidence>
<keyword evidence="2" id="KW-1185">Reference proteome</keyword>
<name>A0ABP6QMU3_9ACTN</name>
<dbReference type="Proteomes" id="UP001501237">
    <property type="component" value="Unassembled WGS sequence"/>
</dbReference>